<evidence type="ECO:0000256" key="2">
    <source>
        <dbReference type="ARBA" id="ARBA00022801"/>
    </source>
</evidence>
<protein>
    <submittedName>
        <fullName evidence="4">Amidohydrolase</fullName>
    </submittedName>
</protein>
<evidence type="ECO:0000259" key="3">
    <source>
        <dbReference type="PROSITE" id="PS50263"/>
    </source>
</evidence>
<dbReference type="PANTHER" id="PTHR23088">
    <property type="entry name" value="NITRILASE-RELATED"/>
    <property type="match status" value="1"/>
</dbReference>
<keyword evidence="5" id="KW-1185">Reference proteome</keyword>
<feature type="domain" description="CN hydrolase" evidence="3">
    <location>
        <begin position="4"/>
        <end position="260"/>
    </location>
</feature>
<dbReference type="EMBL" id="PIPJ01000001">
    <property type="protein sequence ID" value="RUO23478.1"/>
    <property type="molecule type" value="Genomic_DNA"/>
</dbReference>
<comment type="similarity">
    <text evidence="1">Belongs to the carbon-nitrogen hydrolase superfamily. NIT1/NIT2 family.</text>
</comment>
<evidence type="ECO:0000313" key="4">
    <source>
        <dbReference type="EMBL" id="RUO23478.1"/>
    </source>
</evidence>
<dbReference type="SUPFAM" id="SSF56317">
    <property type="entry name" value="Carbon-nitrogen hydrolase"/>
    <property type="match status" value="1"/>
</dbReference>
<dbReference type="CDD" id="cd07572">
    <property type="entry name" value="nit"/>
    <property type="match status" value="1"/>
</dbReference>
<dbReference type="InterPro" id="IPR001110">
    <property type="entry name" value="UPF0012_CS"/>
</dbReference>
<dbReference type="InterPro" id="IPR045254">
    <property type="entry name" value="Nit1/2_C-N_Hydrolase"/>
</dbReference>
<dbReference type="PROSITE" id="PS01227">
    <property type="entry name" value="UPF0012"/>
    <property type="match status" value="1"/>
</dbReference>
<dbReference type="GO" id="GO:0016811">
    <property type="term" value="F:hydrolase activity, acting on carbon-nitrogen (but not peptide) bonds, in linear amides"/>
    <property type="evidence" value="ECO:0007669"/>
    <property type="project" value="InterPro"/>
</dbReference>
<dbReference type="InterPro" id="IPR003010">
    <property type="entry name" value="C-N_Hydrolase"/>
</dbReference>
<comment type="caution">
    <text evidence="4">The sequence shown here is derived from an EMBL/GenBank/DDBJ whole genome shotgun (WGS) entry which is preliminary data.</text>
</comment>
<organism evidence="4 5">
    <name type="scientific">Aliidiomarina iranensis</name>
    <dbReference type="NCBI Taxonomy" id="1434071"/>
    <lineage>
        <taxon>Bacteria</taxon>
        <taxon>Pseudomonadati</taxon>
        <taxon>Pseudomonadota</taxon>
        <taxon>Gammaproteobacteria</taxon>
        <taxon>Alteromonadales</taxon>
        <taxon>Idiomarinaceae</taxon>
        <taxon>Aliidiomarina</taxon>
    </lineage>
</organism>
<dbReference type="Gene3D" id="3.60.110.10">
    <property type="entry name" value="Carbon-nitrogen hydrolase"/>
    <property type="match status" value="1"/>
</dbReference>
<dbReference type="Proteomes" id="UP000288395">
    <property type="component" value="Unassembled WGS sequence"/>
</dbReference>
<proteinExistence type="inferred from homology"/>
<evidence type="ECO:0000313" key="5">
    <source>
        <dbReference type="Proteomes" id="UP000288395"/>
    </source>
</evidence>
<dbReference type="PANTHER" id="PTHR23088:SF27">
    <property type="entry name" value="DEAMINATED GLUTATHIONE AMIDASE"/>
    <property type="match status" value="1"/>
</dbReference>
<reference evidence="5" key="1">
    <citation type="journal article" date="2018" name="Front. Microbiol.">
        <title>Genome-Based Analysis Reveals the Taxonomy and Diversity of the Family Idiomarinaceae.</title>
        <authorList>
            <person name="Liu Y."/>
            <person name="Lai Q."/>
            <person name="Shao Z."/>
        </authorList>
    </citation>
    <scope>NUCLEOTIDE SEQUENCE [LARGE SCALE GENOMIC DNA]</scope>
    <source>
        <strain evidence="5">GBPy7</strain>
    </source>
</reference>
<sequence>MSDSSTPLITLLQWTSRADWGANKAYLEQAFAEIAKSANARGNNPHLVILPEAFPRFGAGEAVQGKYAETIGHGPVQDFLMECCQRYDIWILAGTMPIRGGERYCAASLLFDAQGQLAARYDKIHLFDANVQDNTKTYRESAFTQPGNKLVVVDTPFGKLGLAVCYDLRFPEMFRALRTKGAQLISLPSAFTKVTGEAHWLPLLQARAIENQVYMLAPNQTGTHDDGRETWGHSMVVDPWGRVVTALGSEPGFISFTPNFNELEELRERMPVQQHNQFEVRFLND</sequence>
<name>A0A432W2P3_9GAMM</name>
<dbReference type="InterPro" id="IPR036526">
    <property type="entry name" value="C-N_Hydrolase_sf"/>
</dbReference>
<dbReference type="OrthoDB" id="9811121at2"/>
<evidence type="ECO:0000256" key="1">
    <source>
        <dbReference type="ARBA" id="ARBA00010613"/>
    </source>
</evidence>
<dbReference type="RefSeq" id="WP_126765164.1">
    <property type="nucleotide sequence ID" value="NZ_PIPJ01000001.1"/>
</dbReference>
<dbReference type="PROSITE" id="PS50263">
    <property type="entry name" value="CN_HYDROLASE"/>
    <property type="match status" value="1"/>
</dbReference>
<dbReference type="Pfam" id="PF00795">
    <property type="entry name" value="CN_hydrolase"/>
    <property type="match status" value="1"/>
</dbReference>
<dbReference type="AlphaFoldDB" id="A0A432W2P3"/>
<accession>A0A432W2P3</accession>
<keyword evidence="2 4" id="KW-0378">Hydrolase</keyword>
<gene>
    <name evidence="4" type="ORF">CWE08_02200</name>
</gene>